<dbReference type="PANTHER" id="PTHR16466:SF6">
    <property type="entry name" value="TELOMERIC REPEAT-BINDING FACTOR 2-INTERACTING PROTEIN 1"/>
    <property type="match status" value="1"/>
</dbReference>
<dbReference type="GO" id="GO:0031848">
    <property type="term" value="P:protection from non-homologous end joining at telomere"/>
    <property type="evidence" value="ECO:0007669"/>
    <property type="project" value="TreeGrafter"/>
</dbReference>
<comment type="subcellular location">
    <subcellularLocation>
        <location evidence="2">Nucleus</location>
    </subcellularLocation>
    <subcellularLocation>
        <location evidence="2">Chromosome</location>
        <location evidence="2">Telomere</location>
    </subcellularLocation>
</comment>
<protein>
    <recommendedName>
        <fullName evidence="2">Telomeric repeat-binding factor 2-interacting protein 1</fullName>
        <shortName evidence="2">TERF2-interacting telomeric protein 1</shortName>
    </recommendedName>
    <alternativeName>
        <fullName evidence="2">Repressor/activator protein 1 homolog</fullName>
    </alternativeName>
</protein>
<comment type="similarity">
    <text evidence="2">Belongs to the RAP1 family.</text>
</comment>
<comment type="function">
    <text evidence="2">Acts both as a regulator of telomere function and as a transcription regulator. Involved in the regulation of telomere length and protection as a component of the shelterin complex (telosome). Does not bind DNA directly: recruited to telomeric double-stranded 5'-TTAGGG-3' repeats via its interaction with terf2. Independently of its function in telomeres, also acts as a transcription regulator: recruited to extratelomeric 5'-TTAGGG-3' sites via its association with terf2 or other factors, and regulates gene expression.</text>
</comment>
<evidence type="ECO:0000259" key="4">
    <source>
        <dbReference type="Pfam" id="PF08914"/>
    </source>
</evidence>
<reference evidence="5" key="1">
    <citation type="submission" date="2015-11" db="EMBL/GenBank/DDBJ databases">
        <title>De novo transcriptome assembly of four potential Pierce s Disease insect vectors from Arizona vineyards.</title>
        <authorList>
            <person name="Tassone E.E."/>
        </authorList>
    </citation>
    <scope>NUCLEOTIDE SEQUENCE</scope>
</reference>
<evidence type="ECO:0000256" key="3">
    <source>
        <dbReference type="SAM" id="MobiDB-lite"/>
    </source>
</evidence>
<keyword evidence="2" id="KW-0805">Transcription regulation</keyword>
<dbReference type="GO" id="GO:0006355">
    <property type="term" value="P:regulation of DNA-templated transcription"/>
    <property type="evidence" value="ECO:0007669"/>
    <property type="project" value="UniProtKB-UniRule"/>
</dbReference>
<feature type="domain" description="TERF2-interacting telomeric protein 1 Myb" evidence="4">
    <location>
        <begin position="295"/>
        <end position="343"/>
    </location>
</feature>
<keyword evidence="2" id="KW-0158">Chromosome</keyword>
<dbReference type="GO" id="GO:0070187">
    <property type="term" value="C:shelterin complex"/>
    <property type="evidence" value="ECO:0007669"/>
    <property type="project" value="TreeGrafter"/>
</dbReference>
<keyword evidence="2" id="KW-0010">Activator</keyword>
<feature type="compositionally biased region" description="Acidic residues" evidence="3">
    <location>
        <begin position="167"/>
        <end position="184"/>
    </location>
</feature>
<dbReference type="InterPro" id="IPR039595">
    <property type="entry name" value="TE2IP/Rap1"/>
</dbReference>
<dbReference type="PANTHER" id="PTHR16466">
    <property type="entry name" value="TELOMERE REPEAT-BINDING FACTOR 2-INTERACTING PROTEIN 1"/>
    <property type="match status" value="1"/>
</dbReference>
<evidence type="ECO:0000313" key="5">
    <source>
        <dbReference type="EMBL" id="JAT31447.1"/>
    </source>
</evidence>
<dbReference type="EMBL" id="GEBQ01008530">
    <property type="protein sequence ID" value="JAT31447.1"/>
    <property type="molecule type" value="Transcribed_RNA"/>
</dbReference>
<evidence type="ECO:0000256" key="1">
    <source>
        <dbReference type="ARBA" id="ARBA00023242"/>
    </source>
</evidence>
<dbReference type="GO" id="GO:0010833">
    <property type="term" value="P:telomere maintenance via telomere lengthening"/>
    <property type="evidence" value="ECO:0007669"/>
    <property type="project" value="UniProtKB-UniRule"/>
</dbReference>
<sequence>MASRICMEYMGVFPTVLFCCDDYLHSMHFVLSLKKANEKQINDLVKIMTHCGAEMSFDLKEATDYSAVIADHNDVLDFFGPVFTLSYIEECLSKRKLQDISNFRQEATSDIARGANCMRVVYYKRLGWSSLINGESDPIAGSCDENMNRLDSSTTEVVQEENHQSEDELSDDLDLSDYETEESTDGNRREEESMANYHSEVTNNLSKTQDEQKDIASSMQNDNLNCALLPSNVGKEAISGTIVSKNTNSQNVACGASSSKWSFLDDFESEPESLDGNKIQKKYDKRPRHPYSIDERFNILKYIVKHNEYSRLKGRELWEIMESRKVCPSRTWQSMKEHFIKKIVIDLEPYTFLTNEQKKKIKSAFF</sequence>
<dbReference type="InterPro" id="IPR015010">
    <property type="entry name" value="TERF2IP_Myb"/>
</dbReference>
<accession>A0A1B6M684</accession>
<keyword evidence="1 2" id="KW-0539">Nucleus</keyword>
<organism evidence="5">
    <name type="scientific">Graphocephala atropunctata</name>
    <dbReference type="NCBI Taxonomy" id="36148"/>
    <lineage>
        <taxon>Eukaryota</taxon>
        <taxon>Metazoa</taxon>
        <taxon>Ecdysozoa</taxon>
        <taxon>Arthropoda</taxon>
        <taxon>Hexapoda</taxon>
        <taxon>Insecta</taxon>
        <taxon>Pterygota</taxon>
        <taxon>Neoptera</taxon>
        <taxon>Paraneoptera</taxon>
        <taxon>Hemiptera</taxon>
        <taxon>Auchenorrhyncha</taxon>
        <taxon>Membracoidea</taxon>
        <taxon>Cicadellidae</taxon>
        <taxon>Cicadellinae</taxon>
        <taxon>Cicadellini</taxon>
        <taxon>Graphocephala</taxon>
    </lineage>
</organism>
<gene>
    <name evidence="5" type="ORF">g.9019</name>
</gene>
<dbReference type="CDD" id="cd11655">
    <property type="entry name" value="rap1_myb-like"/>
    <property type="match status" value="1"/>
</dbReference>
<keyword evidence="2" id="KW-0779">Telomere</keyword>
<evidence type="ECO:0000256" key="2">
    <source>
        <dbReference type="RuleBase" id="RU367107"/>
    </source>
</evidence>
<proteinExistence type="inferred from homology"/>
<dbReference type="Pfam" id="PF08914">
    <property type="entry name" value="Myb_Rap1"/>
    <property type="match status" value="1"/>
</dbReference>
<dbReference type="Gene3D" id="1.10.10.60">
    <property type="entry name" value="Homeodomain-like"/>
    <property type="match status" value="1"/>
</dbReference>
<dbReference type="AlphaFoldDB" id="A0A1B6M684"/>
<keyword evidence="2" id="KW-0804">Transcription</keyword>
<feature type="region of interest" description="Disordered" evidence="3">
    <location>
        <begin position="139"/>
        <end position="197"/>
    </location>
</feature>
<dbReference type="GO" id="GO:0042162">
    <property type="term" value="F:telomeric DNA binding"/>
    <property type="evidence" value="ECO:0007669"/>
    <property type="project" value="TreeGrafter"/>
</dbReference>
<comment type="subunit">
    <text evidence="2">Homodimer.</text>
</comment>
<name>A0A1B6M684_9HEMI</name>